<gene>
    <name evidence="5" type="ORF">DES51_112128</name>
</gene>
<keyword evidence="3" id="KW-0456">Lyase</keyword>
<dbReference type="InterPro" id="IPR015813">
    <property type="entry name" value="Pyrv/PenolPyrv_kinase-like_dom"/>
</dbReference>
<dbReference type="GO" id="GO:0046872">
    <property type="term" value="F:metal ion binding"/>
    <property type="evidence" value="ECO:0007669"/>
    <property type="project" value="UniProtKB-KW"/>
</dbReference>
<accession>A0A318KKM4</accession>
<evidence type="ECO:0000256" key="2">
    <source>
        <dbReference type="ARBA" id="ARBA00022723"/>
    </source>
</evidence>
<keyword evidence="2" id="KW-0479">Metal-binding</keyword>
<sequence>MIKSKMKQQPLFGTLIKIVDDPAMLIMAKDAGMDFVFYDCEHGMIPYDRLHDLMLMGNGIKMPSIVRAAQLARSDVSRVLDCGAAGVMVPMIETSEQARQLVQWSKYPPLGSRSYSGGANTFYKPSGNHQENMRELNQATITIAQIETVKGVENVDEIAQVEGIDALIVGPADLGISMGNPDNMMHPDELALIRKVANACKRADKGFGIIGPLPLIAEFKNDIDLLISAIDVNILRDGLKQYVKGYQDIIK</sequence>
<evidence type="ECO:0000256" key="1">
    <source>
        <dbReference type="ARBA" id="ARBA00005568"/>
    </source>
</evidence>
<dbReference type="GO" id="GO:0005737">
    <property type="term" value="C:cytoplasm"/>
    <property type="evidence" value="ECO:0007669"/>
    <property type="project" value="TreeGrafter"/>
</dbReference>
<dbReference type="PANTHER" id="PTHR30502">
    <property type="entry name" value="2-KETO-3-DEOXY-L-RHAMNONATE ALDOLASE"/>
    <property type="match status" value="1"/>
</dbReference>
<dbReference type="InterPro" id="IPR005000">
    <property type="entry name" value="Aldolase/citrate-lyase_domain"/>
</dbReference>
<organism evidence="5 6">
    <name type="scientific">Dielma fastidiosa</name>
    <dbReference type="NCBI Taxonomy" id="1034346"/>
    <lineage>
        <taxon>Bacteria</taxon>
        <taxon>Bacillati</taxon>
        <taxon>Bacillota</taxon>
        <taxon>Erysipelotrichia</taxon>
        <taxon>Erysipelotrichales</taxon>
        <taxon>Erysipelotrichaceae</taxon>
        <taxon>Dielma</taxon>
    </lineage>
</organism>
<evidence type="ECO:0000313" key="5">
    <source>
        <dbReference type="EMBL" id="PXX77188.1"/>
    </source>
</evidence>
<reference evidence="5 6" key="1">
    <citation type="submission" date="2018-05" db="EMBL/GenBank/DDBJ databases">
        <title>Genomic Encyclopedia of Type Strains, Phase IV (KMG-IV): sequencing the most valuable type-strain genomes for metagenomic binning, comparative biology and taxonomic classification.</title>
        <authorList>
            <person name="Goeker M."/>
        </authorList>
    </citation>
    <scope>NUCLEOTIDE SEQUENCE [LARGE SCALE GENOMIC DNA]</scope>
    <source>
        <strain evidence="5 6">JC118</strain>
    </source>
</reference>
<comment type="caution">
    <text evidence="5">The sequence shown here is derived from an EMBL/GenBank/DDBJ whole genome shotgun (WGS) entry which is preliminary data.</text>
</comment>
<dbReference type="PANTHER" id="PTHR30502:SF0">
    <property type="entry name" value="PHOSPHOENOLPYRUVATE CARBOXYLASE FAMILY PROTEIN"/>
    <property type="match status" value="1"/>
</dbReference>
<dbReference type="GO" id="GO:0016832">
    <property type="term" value="F:aldehyde-lyase activity"/>
    <property type="evidence" value="ECO:0007669"/>
    <property type="project" value="TreeGrafter"/>
</dbReference>
<protein>
    <submittedName>
        <fullName evidence="5">4-hydroxy-2-oxoheptanedioate aldolase</fullName>
    </submittedName>
</protein>
<dbReference type="AlphaFoldDB" id="A0A318KKM4"/>
<dbReference type="SUPFAM" id="SSF51621">
    <property type="entry name" value="Phosphoenolpyruvate/pyruvate domain"/>
    <property type="match status" value="1"/>
</dbReference>
<evidence type="ECO:0000256" key="3">
    <source>
        <dbReference type="ARBA" id="ARBA00023239"/>
    </source>
</evidence>
<evidence type="ECO:0000259" key="4">
    <source>
        <dbReference type="Pfam" id="PF03328"/>
    </source>
</evidence>
<dbReference type="EMBL" id="QJKH01000012">
    <property type="protein sequence ID" value="PXX77188.1"/>
    <property type="molecule type" value="Genomic_DNA"/>
</dbReference>
<evidence type="ECO:0000313" key="6">
    <source>
        <dbReference type="Proteomes" id="UP000247612"/>
    </source>
</evidence>
<name>A0A318KKM4_9FIRM</name>
<dbReference type="RefSeq" id="WP_022937324.1">
    <property type="nucleotide sequence ID" value="NZ_CABKRQ010000002.1"/>
</dbReference>
<dbReference type="Gene3D" id="3.20.20.60">
    <property type="entry name" value="Phosphoenolpyruvate-binding domains"/>
    <property type="match status" value="1"/>
</dbReference>
<comment type="similarity">
    <text evidence="1">Belongs to the HpcH/HpaI aldolase family.</text>
</comment>
<dbReference type="Pfam" id="PF03328">
    <property type="entry name" value="HpcH_HpaI"/>
    <property type="match status" value="1"/>
</dbReference>
<dbReference type="InterPro" id="IPR040442">
    <property type="entry name" value="Pyrv_kinase-like_dom_sf"/>
</dbReference>
<dbReference type="OrthoDB" id="86160at2"/>
<dbReference type="InterPro" id="IPR050251">
    <property type="entry name" value="HpcH-HpaI_aldolase"/>
</dbReference>
<dbReference type="STRING" id="1034346.GCA_000313565_01010"/>
<proteinExistence type="inferred from homology"/>
<dbReference type="Proteomes" id="UP000247612">
    <property type="component" value="Unassembled WGS sequence"/>
</dbReference>
<feature type="domain" description="HpcH/HpaI aldolase/citrate lyase" evidence="4">
    <location>
        <begin position="21"/>
        <end position="204"/>
    </location>
</feature>
<keyword evidence="6" id="KW-1185">Reference proteome</keyword>